<accession>A0A0E9UQ89</accession>
<feature type="transmembrane region" description="Helical" evidence="1">
    <location>
        <begin position="15"/>
        <end position="36"/>
    </location>
</feature>
<sequence length="78" mass="8739">MSVIPLPQAPSTHCLIFVCCIYVQSLMGNVLQFIIARLPLLDRIAKTLKLRKTNSTICEEFSCNCFRGCTGPPFCFPQ</sequence>
<evidence type="ECO:0000313" key="2">
    <source>
        <dbReference type="EMBL" id="JAH67133.1"/>
    </source>
</evidence>
<reference evidence="2" key="1">
    <citation type="submission" date="2014-11" db="EMBL/GenBank/DDBJ databases">
        <authorList>
            <person name="Amaro Gonzalez C."/>
        </authorList>
    </citation>
    <scope>NUCLEOTIDE SEQUENCE</scope>
</reference>
<organism evidence="2">
    <name type="scientific">Anguilla anguilla</name>
    <name type="common">European freshwater eel</name>
    <name type="synonym">Muraena anguilla</name>
    <dbReference type="NCBI Taxonomy" id="7936"/>
    <lineage>
        <taxon>Eukaryota</taxon>
        <taxon>Metazoa</taxon>
        <taxon>Chordata</taxon>
        <taxon>Craniata</taxon>
        <taxon>Vertebrata</taxon>
        <taxon>Euteleostomi</taxon>
        <taxon>Actinopterygii</taxon>
        <taxon>Neopterygii</taxon>
        <taxon>Teleostei</taxon>
        <taxon>Anguilliformes</taxon>
        <taxon>Anguillidae</taxon>
        <taxon>Anguilla</taxon>
    </lineage>
</organism>
<keyword evidence="1" id="KW-0472">Membrane</keyword>
<dbReference type="AlphaFoldDB" id="A0A0E9UQ89"/>
<dbReference type="EMBL" id="GBXM01041444">
    <property type="protein sequence ID" value="JAH67133.1"/>
    <property type="molecule type" value="Transcribed_RNA"/>
</dbReference>
<protein>
    <submittedName>
        <fullName evidence="2">Uncharacterized protein</fullName>
    </submittedName>
</protein>
<reference evidence="2" key="2">
    <citation type="journal article" date="2015" name="Fish Shellfish Immunol.">
        <title>Early steps in the European eel (Anguilla anguilla)-Vibrio vulnificus interaction in the gills: Role of the RtxA13 toxin.</title>
        <authorList>
            <person name="Callol A."/>
            <person name="Pajuelo D."/>
            <person name="Ebbesson L."/>
            <person name="Teles M."/>
            <person name="MacKenzie S."/>
            <person name="Amaro C."/>
        </authorList>
    </citation>
    <scope>NUCLEOTIDE SEQUENCE</scope>
</reference>
<keyword evidence="1" id="KW-0812">Transmembrane</keyword>
<evidence type="ECO:0000256" key="1">
    <source>
        <dbReference type="SAM" id="Phobius"/>
    </source>
</evidence>
<name>A0A0E9UQ89_ANGAN</name>
<keyword evidence="1" id="KW-1133">Transmembrane helix</keyword>
<proteinExistence type="predicted"/>